<evidence type="ECO:0000313" key="6">
    <source>
        <dbReference type="EMBL" id="EMS31004.1"/>
    </source>
</evidence>
<dbReference type="Proteomes" id="UP000010953">
    <property type="component" value="Unassembled WGS sequence"/>
</dbReference>
<keyword evidence="4" id="KW-0472">Membrane</keyword>
<dbReference type="AlphaFoldDB" id="M7X7N6"/>
<dbReference type="InterPro" id="IPR001173">
    <property type="entry name" value="Glyco_trans_2-like"/>
</dbReference>
<evidence type="ECO:0000256" key="2">
    <source>
        <dbReference type="ARBA" id="ARBA00022676"/>
    </source>
</evidence>
<protein>
    <submittedName>
        <fullName evidence="6">B-glycosyltransferase-related protein, glycosyltransferase family 2 protein</fullName>
    </submittedName>
</protein>
<dbReference type="SUPFAM" id="SSF53448">
    <property type="entry name" value="Nucleotide-diphospho-sugar transferases"/>
    <property type="match status" value="1"/>
</dbReference>
<name>M7X7N6_9BACT</name>
<comment type="caution">
    <text evidence="6">The sequence shown here is derived from an EMBL/GenBank/DDBJ whole genome shotgun (WGS) entry which is preliminary data.</text>
</comment>
<evidence type="ECO:0000313" key="7">
    <source>
        <dbReference type="Proteomes" id="UP000010953"/>
    </source>
</evidence>
<organism evidence="6 7">
    <name type="scientific">Mariniradius saccharolyticus AK6</name>
    <dbReference type="NCBI Taxonomy" id="1239962"/>
    <lineage>
        <taxon>Bacteria</taxon>
        <taxon>Pseudomonadati</taxon>
        <taxon>Bacteroidota</taxon>
        <taxon>Cytophagia</taxon>
        <taxon>Cytophagales</taxon>
        <taxon>Cyclobacteriaceae</taxon>
        <taxon>Mariniradius</taxon>
    </lineage>
</organism>
<evidence type="ECO:0000256" key="1">
    <source>
        <dbReference type="ARBA" id="ARBA00006739"/>
    </source>
</evidence>
<accession>M7X7N6</accession>
<keyword evidence="4" id="KW-0812">Transmembrane</keyword>
<dbReference type="Gene3D" id="3.90.550.10">
    <property type="entry name" value="Spore Coat Polysaccharide Biosynthesis Protein SpsA, Chain A"/>
    <property type="match status" value="1"/>
</dbReference>
<dbReference type="PANTHER" id="PTHR43630">
    <property type="entry name" value="POLY-BETA-1,6-N-ACETYL-D-GLUCOSAMINE SYNTHASE"/>
    <property type="match status" value="1"/>
</dbReference>
<reference evidence="6" key="1">
    <citation type="submission" date="2013-01" db="EMBL/GenBank/DDBJ databases">
        <title>Genome assembly of Mariniradius saccharolyticus AK6.</title>
        <authorList>
            <person name="Vaidya B."/>
            <person name="Khatri I."/>
            <person name="Tanuku N.R.S."/>
            <person name="Subramanian S."/>
            <person name="Pinnaka A."/>
        </authorList>
    </citation>
    <scope>NUCLEOTIDE SEQUENCE [LARGE SCALE GENOMIC DNA]</scope>
    <source>
        <strain evidence="6">AK6</strain>
    </source>
</reference>
<dbReference type="InParanoid" id="M7X7N6"/>
<gene>
    <name evidence="6" type="ORF">C943_02699</name>
</gene>
<feature type="transmembrane region" description="Helical" evidence="4">
    <location>
        <begin position="298"/>
        <end position="319"/>
    </location>
</feature>
<feature type="domain" description="Glycosyltransferase 2-like" evidence="5">
    <location>
        <begin position="40"/>
        <end position="205"/>
    </location>
</feature>
<keyword evidence="4" id="KW-1133">Transmembrane helix</keyword>
<dbReference type="EMBL" id="AMZY02000024">
    <property type="protein sequence ID" value="EMS31004.1"/>
    <property type="molecule type" value="Genomic_DNA"/>
</dbReference>
<sequence length="374" mass="41956">MLSFYLFFGILYALLLRGLGKLWRDMASGLPRQKGVTDVSIVVAYRNEAKNLGALLDSVLKLTHRPLELIMLDDHSDDGGAGLVDDYREVFLESEIHLVSVAAESHGKKAAIAQGVEMANGDIILTTDADCELPDKWVEGMVVAFEESDVHLVAGPVISSGQSGFFDRFQQIEWASILLVTQAGFSLGNPIMCSAANMAFRKSSFLKVNGFEGNTHIPTGDDEFLLKKTVRQFGAVSARYMNSRNVLVKTLPHAKWPELFSQRIRWASKWRMHGSMVHMLAAVFPAIIQLAWVGSLVLLFQGWKGALVFFFIWFLKIWYEKLALGKVLKSYSILNPALSFWVTSIIHPWYVLGAAIGTLFLNYTWKDRKYGRKQ</sequence>
<dbReference type="GO" id="GO:0016757">
    <property type="term" value="F:glycosyltransferase activity"/>
    <property type="evidence" value="ECO:0007669"/>
    <property type="project" value="UniProtKB-KW"/>
</dbReference>
<evidence type="ECO:0000256" key="3">
    <source>
        <dbReference type="ARBA" id="ARBA00022679"/>
    </source>
</evidence>
<dbReference type="Pfam" id="PF00535">
    <property type="entry name" value="Glycos_transf_2"/>
    <property type="match status" value="1"/>
</dbReference>
<comment type="similarity">
    <text evidence="1">Belongs to the glycosyltransferase 2 family.</text>
</comment>
<keyword evidence="3" id="KW-0808">Transferase</keyword>
<dbReference type="eggNOG" id="COG1215">
    <property type="taxonomic scope" value="Bacteria"/>
</dbReference>
<proteinExistence type="inferred from homology"/>
<feature type="transmembrane region" description="Helical" evidence="4">
    <location>
        <begin position="340"/>
        <end position="365"/>
    </location>
</feature>
<feature type="transmembrane region" description="Helical" evidence="4">
    <location>
        <begin position="272"/>
        <end position="292"/>
    </location>
</feature>
<evidence type="ECO:0000256" key="4">
    <source>
        <dbReference type="SAM" id="Phobius"/>
    </source>
</evidence>
<dbReference type="PANTHER" id="PTHR43630:SF1">
    <property type="entry name" value="POLY-BETA-1,6-N-ACETYL-D-GLUCOSAMINE SYNTHASE"/>
    <property type="match status" value="1"/>
</dbReference>
<keyword evidence="2" id="KW-0328">Glycosyltransferase</keyword>
<dbReference type="RefSeq" id="WP_008631730.1">
    <property type="nucleotide sequence ID" value="NZ_AMZY02000024.1"/>
</dbReference>
<dbReference type="OrthoDB" id="9805625at2"/>
<keyword evidence="7" id="KW-1185">Reference proteome</keyword>
<dbReference type="STRING" id="1239962.C943_02699"/>
<dbReference type="InterPro" id="IPR029044">
    <property type="entry name" value="Nucleotide-diphossugar_trans"/>
</dbReference>
<evidence type="ECO:0000259" key="5">
    <source>
        <dbReference type="Pfam" id="PF00535"/>
    </source>
</evidence>